<protein>
    <recommendedName>
        <fullName evidence="4">Pentatricopeptide repeat protein</fullName>
    </recommendedName>
</protein>
<dbReference type="AlphaFoldDB" id="A0AAV1VEI7"/>
<dbReference type="EMBL" id="CAKLBY020000309">
    <property type="protein sequence ID" value="CAK7944602.1"/>
    <property type="molecule type" value="Genomic_DNA"/>
</dbReference>
<evidence type="ECO:0000313" key="3">
    <source>
        <dbReference type="Proteomes" id="UP001162060"/>
    </source>
</evidence>
<sequence length="742" mass="84151">MSLLRQVGERMRPRALRRVVARPFSTHHARTTQTKTTVLLSSRLLHLSRESGDAPRPVLGDNSAGETTGKSASLEARTKTTKGLHQCIMNPKTTYQAARKAFHELQVRGLELKEELYLSLLYKALREGRFERVWAGYNQFLEDEKKNQVRAKPRAPTTWPSVTSRRMQMHRFVLWAMLDADRTRDMGPFYQREVVGRCNKAGIHEADSFNFLLRLECTTRVMDETDDGLRRRVDTLLQAMERLALRTSYSSTHALVRLILHRPEIFFVDLTDDQKASSDLEAGPDARYTARAMGELIIEYMDRFPYALGLDSKRLSIAVSAAAAAGQHEAAKVLLQHGTTHRVPIDAASFAHAVESAPDDASRMEIADLYVDAKEHECVYTARDTDSSIANYLLHYAILDGNFKHMMELLHEMQLCNNRSTNRTIGELFKSIAQYRAEIQRGSTRFDADKKLGKCPTIMELFQKFPCVIPYTTHSLSQGILQSLHAGDLSVSLELMHAAVGRKDVKLRPEIFSQLLYPLLAAGQREEQSSSVGLNFDRLEIERCFDKQYPNQRTHLNSLIVNICQSNEDISTMLVCLDRWQVQSHPPMSRRVIKRVFDVISKQVQQLRKQNGDTTPRTAFVLNGLQLSYEAFLVQYRGIITWDAWTFERAIVRARTCDLHADVIALLAQATSRGLVLNSVAYVVALYVLEETGDPSAILACVETMKANKAWEQALKKDPNVQEILDRALAKELTQTSEDHDT</sequence>
<gene>
    <name evidence="2" type="ORF">PM001_LOCUS29752</name>
</gene>
<organism evidence="2 3">
    <name type="scientific">Peronospora matthiolae</name>
    <dbReference type="NCBI Taxonomy" id="2874970"/>
    <lineage>
        <taxon>Eukaryota</taxon>
        <taxon>Sar</taxon>
        <taxon>Stramenopiles</taxon>
        <taxon>Oomycota</taxon>
        <taxon>Peronosporomycetes</taxon>
        <taxon>Peronosporales</taxon>
        <taxon>Peronosporaceae</taxon>
        <taxon>Peronospora</taxon>
    </lineage>
</organism>
<name>A0AAV1VEI7_9STRA</name>
<reference evidence="2" key="1">
    <citation type="submission" date="2024-01" db="EMBL/GenBank/DDBJ databases">
        <authorList>
            <person name="Webb A."/>
        </authorList>
    </citation>
    <scope>NUCLEOTIDE SEQUENCE</scope>
    <source>
        <strain evidence="2">Pm1</strain>
    </source>
</reference>
<comment type="caution">
    <text evidence="2">The sequence shown here is derived from an EMBL/GenBank/DDBJ whole genome shotgun (WGS) entry which is preliminary data.</text>
</comment>
<dbReference type="Proteomes" id="UP001162060">
    <property type="component" value="Unassembled WGS sequence"/>
</dbReference>
<evidence type="ECO:0000256" key="1">
    <source>
        <dbReference type="SAM" id="MobiDB-lite"/>
    </source>
</evidence>
<accession>A0AAV1VEI7</accession>
<proteinExistence type="predicted"/>
<evidence type="ECO:0000313" key="2">
    <source>
        <dbReference type="EMBL" id="CAK7944602.1"/>
    </source>
</evidence>
<feature type="region of interest" description="Disordered" evidence="1">
    <location>
        <begin position="51"/>
        <end position="78"/>
    </location>
</feature>
<evidence type="ECO:0008006" key="4">
    <source>
        <dbReference type="Google" id="ProtNLM"/>
    </source>
</evidence>